<sequence>MGLGLSHPAPPSDAAAAVLCSQDLLCTITSYQRGLPESLAPLVPGLRRMAHRPKQRISMPDHELDARFRTWLAAHDVEKLAPLLRNAKLPTGLPLSTATSTSSPSKGHTSVLDWLEARSSAYPRGLMECGVSSNQLDRGFLEILIYLDAHLLSDWHPMAVSIAAERGHVDVLRFLRAKAYAGTRPVLVDGGSEWGNGNVST</sequence>
<name>A0A067C858_SAPPC</name>
<keyword evidence="2" id="KW-1185">Reference proteome</keyword>
<proteinExistence type="predicted"/>
<dbReference type="EMBL" id="KK583259">
    <property type="protein sequence ID" value="KDO23007.1"/>
    <property type="molecule type" value="Genomic_DNA"/>
</dbReference>
<dbReference type="AlphaFoldDB" id="A0A067C858"/>
<protein>
    <submittedName>
        <fullName evidence="1">Uncharacterized protein</fullName>
    </submittedName>
</protein>
<evidence type="ECO:0000313" key="1">
    <source>
        <dbReference type="EMBL" id="KDO23007.1"/>
    </source>
</evidence>
<accession>A0A067C858</accession>
<dbReference type="Proteomes" id="UP000030745">
    <property type="component" value="Unassembled WGS sequence"/>
</dbReference>
<dbReference type="VEuPathDB" id="FungiDB:SPRG_11853"/>
<dbReference type="GeneID" id="24133864"/>
<organism evidence="1 2">
    <name type="scientific">Saprolegnia parasitica (strain CBS 223.65)</name>
    <dbReference type="NCBI Taxonomy" id="695850"/>
    <lineage>
        <taxon>Eukaryota</taxon>
        <taxon>Sar</taxon>
        <taxon>Stramenopiles</taxon>
        <taxon>Oomycota</taxon>
        <taxon>Saprolegniomycetes</taxon>
        <taxon>Saprolegniales</taxon>
        <taxon>Saprolegniaceae</taxon>
        <taxon>Saprolegnia</taxon>
    </lineage>
</organism>
<reference evidence="1 2" key="1">
    <citation type="journal article" date="2013" name="PLoS Genet.">
        <title>Distinctive expansion of potential virulence genes in the genome of the oomycete fish pathogen Saprolegnia parasitica.</title>
        <authorList>
            <person name="Jiang R.H."/>
            <person name="de Bruijn I."/>
            <person name="Haas B.J."/>
            <person name="Belmonte R."/>
            <person name="Lobach L."/>
            <person name="Christie J."/>
            <person name="van den Ackerveken G."/>
            <person name="Bottin A."/>
            <person name="Bulone V."/>
            <person name="Diaz-Moreno S.M."/>
            <person name="Dumas B."/>
            <person name="Fan L."/>
            <person name="Gaulin E."/>
            <person name="Govers F."/>
            <person name="Grenville-Briggs L.J."/>
            <person name="Horner N.R."/>
            <person name="Levin J.Z."/>
            <person name="Mammella M."/>
            <person name="Meijer H.J."/>
            <person name="Morris P."/>
            <person name="Nusbaum C."/>
            <person name="Oome S."/>
            <person name="Phillips A.J."/>
            <person name="van Rooyen D."/>
            <person name="Rzeszutek E."/>
            <person name="Saraiva M."/>
            <person name="Secombes C.J."/>
            <person name="Seidl M.F."/>
            <person name="Snel B."/>
            <person name="Stassen J.H."/>
            <person name="Sykes S."/>
            <person name="Tripathy S."/>
            <person name="van den Berg H."/>
            <person name="Vega-Arreguin J.C."/>
            <person name="Wawra S."/>
            <person name="Young S.K."/>
            <person name="Zeng Q."/>
            <person name="Dieguez-Uribeondo J."/>
            <person name="Russ C."/>
            <person name="Tyler B.M."/>
            <person name="van West P."/>
        </authorList>
    </citation>
    <scope>NUCLEOTIDE SEQUENCE [LARGE SCALE GENOMIC DNA]</scope>
    <source>
        <strain evidence="1 2">CBS 223.65</strain>
    </source>
</reference>
<evidence type="ECO:0000313" key="2">
    <source>
        <dbReference type="Proteomes" id="UP000030745"/>
    </source>
</evidence>
<dbReference type="KEGG" id="spar:SPRG_11853"/>
<gene>
    <name evidence="1" type="ORF">SPRG_11853</name>
</gene>
<dbReference type="RefSeq" id="XP_012206295.1">
    <property type="nucleotide sequence ID" value="XM_012350905.1"/>
</dbReference>